<evidence type="ECO:0000313" key="4">
    <source>
        <dbReference type="Proteomes" id="UP000078348"/>
    </source>
</evidence>
<keyword evidence="2" id="KW-0812">Transmembrane</keyword>
<feature type="transmembrane region" description="Helical" evidence="2">
    <location>
        <begin position="308"/>
        <end position="327"/>
    </location>
</feature>
<feature type="region of interest" description="Disordered" evidence="1">
    <location>
        <begin position="573"/>
        <end position="610"/>
    </location>
</feature>
<keyword evidence="4" id="KW-1185">Reference proteome</keyword>
<organism evidence="3 4">
    <name type="scientific">Blastocystis sp. subtype 1 (strain ATCC 50177 / NandII)</name>
    <dbReference type="NCBI Taxonomy" id="478820"/>
    <lineage>
        <taxon>Eukaryota</taxon>
        <taxon>Sar</taxon>
        <taxon>Stramenopiles</taxon>
        <taxon>Bigyra</taxon>
        <taxon>Opalozoa</taxon>
        <taxon>Opalinata</taxon>
        <taxon>Blastocystidae</taxon>
        <taxon>Blastocystis</taxon>
    </lineage>
</organism>
<gene>
    <name evidence="3" type="ORF">AV274_2219</name>
</gene>
<accession>A0A196SG80</accession>
<feature type="transmembrane region" description="Helical" evidence="2">
    <location>
        <begin position="20"/>
        <end position="39"/>
    </location>
</feature>
<proteinExistence type="predicted"/>
<feature type="transmembrane region" description="Helical" evidence="2">
    <location>
        <begin position="170"/>
        <end position="188"/>
    </location>
</feature>
<sequence length="632" mass="69604">MSFVSQFIAFVSNYAREDPGSVVFLIIIFSIGIGALTNIPNISFLSGKDSTHDSSDTSLLYSIPSLSPMDSATGTETDEDRNPKKKHMRRKQSISSITASERKKQGNGEKSGSHRPSVLKSSFVAFLTCIRISLSLLLPMIIISCVPSFYPIYKSLIAPHLPSPLRQFFSYLKSLFLTFCSFFLSGTLSKSPVTPDSLSTLFSNHTLSNSTLLSLQDWIFLYIQRCDVFHGVHPLQDLCASCSCPSWVEAWRRADAVDTCSVCDYCLQDSEHAEGAIGFWVNEHCRDIINDMAPIVDAGKSLAESASLAAVLADCCATFLLYIRFFLHLSYRFLLRSSRNFSVVLHYLYVFVEWAVLEIRANAASNPLLAVTMTFALVVFFFAVLSLLRNLLSLVRVVVGLYSSCIPFPARGTRVAEDKDALKKGVVRSASPREGAGHHKHSSRVLVKESIPLPAWLPAEARSELWASQWGVLCAEKPPVAKLLRLCSGEGEELDWLGRLLEQLFNDGKLSFECFEVARVLLQVRQEVAAPAFTRQSITPQSAGVPPFSPLHGDAASPLPFSPLQSSVMEYSRRKSGRMSSVSEGSAGLGRPARGLQFRRPPSTHMAPFVRNSVGSDMSAWSAGNNREAPAF</sequence>
<name>A0A196SG80_BLAHN</name>
<feature type="region of interest" description="Disordered" evidence="1">
    <location>
        <begin position="61"/>
        <end position="116"/>
    </location>
</feature>
<feature type="transmembrane region" description="Helical" evidence="2">
    <location>
        <begin position="368"/>
        <end position="388"/>
    </location>
</feature>
<keyword evidence="2" id="KW-1133">Transmembrane helix</keyword>
<keyword evidence="2" id="KW-0472">Membrane</keyword>
<comment type="caution">
    <text evidence="3">The sequence shown here is derived from an EMBL/GenBank/DDBJ whole genome shotgun (WGS) entry which is preliminary data.</text>
</comment>
<evidence type="ECO:0000256" key="1">
    <source>
        <dbReference type="SAM" id="MobiDB-lite"/>
    </source>
</evidence>
<feature type="transmembrane region" description="Helical" evidence="2">
    <location>
        <begin position="123"/>
        <end position="150"/>
    </location>
</feature>
<reference evidence="3 4" key="1">
    <citation type="submission" date="2016-05" db="EMBL/GenBank/DDBJ databases">
        <title>Nuclear genome of Blastocystis sp. subtype 1 NandII.</title>
        <authorList>
            <person name="Gentekaki E."/>
            <person name="Curtis B."/>
            <person name="Stairs C."/>
            <person name="Eme L."/>
            <person name="Herman E."/>
            <person name="Klimes V."/>
            <person name="Arias M.C."/>
            <person name="Elias M."/>
            <person name="Hilliou F."/>
            <person name="Klute M."/>
            <person name="Malik S.-B."/>
            <person name="Pightling A."/>
            <person name="Rachubinski R."/>
            <person name="Salas D."/>
            <person name="Schlacht A."/>
            <person name="Suga H."/>
            <person name="Archibald J."/>
            <person name="Ball S.G."/>
            <person name="Clark G."/>
            <person name="Dacks J."/>
            <person name="Van Der Giezen M."/>
            <person name="Tsaousis A."/>
            <person name="Roger A."/>
        </authorList>
    </citation>
    <scope>NUCLEOTIDE SEQUENCE [LARGE SCALE GENOMIC DNA]</scope>
    <source>
        <strain evidence="4">ATCC 50177 / NandII</strain>
    </source>
</reference>
<protein>
    <submittedName>
        <fullName evidence="3">Thioesterase family</fullName>
    </submittedName>
</protein>
<evidence type="ECO:0000313" key="3">
    <source>
        <dbReference type="EMBL" id="OAO16065.1"/>
    </source>
</evidence>
<dbReference type="Proteomes" id="UP000078348">
    <property type="component" value="Unassembled WGS sequence"/>
</dbReference>
<evidence type="ECO:0000256" key="2">
    <source>
        <dbReference type="SAM" id="Phobius"/>
    </source>
</evidence>
<feature type="transmembrane region" description="Helical" evidence="2">
    <location>
        <begin position="339"/>
        <end position="356"/>
    </location>
</feature>
<dbReference type="EMBL" id="LXWW01000101">
    <property type="protein sequence ID" value="OAO16065.1"/>
    <property type="molecule type" value="Genomic_DNA"/>
</dbReference>
<feature type="compositionally biased region" description="Basic residues" evidence="1">
    <location>
        <begin position="83"/>
        <end position="92"/>
    </location>
</feature>
<feature type="compositionally biased region" description="Polar residues" evidence="1">
    <location>
        <begin position="64"/>
        <end position="75"/>
    </location>
</feature>
<dbReference type="AlphaFoldDB" id="A0A196SG80"/>